<feature type="compositionally biased region" description="Low complexity" evidence="13">
    <location>
        <begin position="466"/>
        <end position="477"/>
    </location>
</feature>
<evidence type="ECO:0000256" key="7">
    <source>
        <dbReference type="ARBA" id="ARBA00022949"/>
    </source>
</evidence>
<gene>
    <name evidence="12" type="primary">inx</name>
    <name evidence="14" type="ORF">CAMP_LOCUS875</name>
</gene>
<comment type="function">
    <text evidence="12">Structural component of the gap junctions.</text>
</comment>
<evidence type="ECO:0000256" key="3">
    <source>
        <dbReference type="ARBA" id="ARBA00022448"/>
    </source>
</evidence>
<proteinExistence type="inferred from homology"/>
<reference evidence="14" key="1">
    <citation type="submission" date="2022-11" db="EMBL/GenBank/DDBJ databases">
        <authorList>
            <person name="Kikuchi T."/>
        </authorList>
    </citation>
    <scope>NUCLEOTIDE SEQUENCE</scope>
    <source>
        <strain evidence="14">PS1010</strain>
    </source>
</reference>
<comment type="subcellular location">
    <subcellularLocation>
        <location evidence="1">Cell junction</location>
        <location evidence="1">Gap junction</location>
    </subcellularLocation>
    <subcellularLocation>
        <location evidence="2 12">Cell membrane</location>
        <topology evidence="2 12">Multi-pass membrane protein</topology>
    </subcellularLocation>
</comment>
<dbReference type="GO" id="GO:0005921">
    <property type="term" value="C:gap junction"/>
    <property type="evidence" value="ECO:0007669"/>
    <property type="project" value="UniProtKB-SubCell"/>
</dbReference>
<dbReference type="OrthoDB" id="5867527at2759"/>
<keyword evidence="6" id="KW-0303">Gap junction</keyword>
<feature type="transmembrane region" description="Helical" evidence="12">
    <location>
        <begin position="203"/>
        <end position="225"/>
    </location>
</feature>
<evidence type="ECO:0000256" key="9">
    <source>
        <dbReference type="ARBA" id="ARBA00023065"/>
    </source>
</evidence>
<evidence type="ECO:0000256" key="10">
    <source>
        <dbReference type="ARBA" id="ARBA00023136"/>
    </source>
</evidence>
<dbReference type="PROSITE" id="PS51013">
    <property type="entry name" value="PANNEXIN"/>
    <property type="match status" value="1"/>
</dbReference>
<feature type="compositionally biased region" description="Basic and acidic residues" evidence="13">
    <location>
        <begin position="405"/>
        <end position="418"/>
    </location>
</feature>
<evidence type="ECO:0000256" key="12">
    <source>
        <dbReference type="RuleBase" id="RU010713"/>
    </source>
</evidence>
<evidence type="ECO:0000256" key="1">
    <source>
        <dbReference type="ARBA" id="ARBA00004610"/>
    </source>
</evidence>
<dbReference type="GO" id="GO:0034220">
    <property type="term" value="P:monoatomic ion transmembrane transport"/>
    <property type="evidence" value="ECO:0007669"/>
    <property type="project" value="UniProtKB-KW"/>
</dbReference>
<feature type="transmembrane region" description="Helical" evidence="12">
    <location>
        <begin position="37"/>
        <end position="60"/>
    </location>
</feature>
<evidence type="ECO:0000256" key="11">
    <source>
        <dbReference type="ARBA" id="ARBA00023303"/>
    </source>
</evidence>
<feature type="transmembrane region" description="Helical" evidence="12">
    <location>
        <begin position="118"/>
        <end position="137"/>
    </location>
</feature>
<name>A0A9P1I4L9_9PELO</name>
<evidence type="ECO:0000256" key="5">
    <source>
        <dbReference type="ARBA" id="ARBA00022692"/>
    </source>
</evidence>
<keyword evidence="4" id="KW-1003">Cell membrane</keyword>
<evidence type="ECO:0000256" key="13">
    <source>
        <dbReference type="SAM" id="MobiDB-lite"/>
    </source>
</evidence>
<comment type="caution">
    <text evidence="14">The sequence shown here is derived from an EMBL/GenBank/DDBJ whole genome shotgun (WGS) entry which is preliminary data.</text>
</comment>
<evidence type="ECO:0000256" key="8">
    <source>
        <dbReference type="ARBA" id="ARBA00022989"/>
    </source>
</evidence>
<keyword evidence="7" id="KW-0965">Cell junction</keyword>
<comment type="similarity">
    <text evidence="12">Belongs to the pannexin family.</text>
</comment>
<keyword evidence="3 12" id="KW-0813">Transport</keyword>
<sequence>MGKDDDAKMSFHGEGLFRRFLYLHGRDNFTERIVHSFTIWILIFFTILLCSKMMFGAMIVCRSPKEAPDTWVNYFDSFCYYQDKFKLDAVQAATRNTTRGSLNEVLFKENDVISYYQWIPYSMIVQIVLCLLPAMVWRNFGLRCFHGADFDAVLRGFIEKMPGEAKGVTIKWIKEDDWKRMARTVQRLLILKKTDLFGLRSTMFIYVAQKWIGFWSFVFQFYLLAKMFANGGIMWGVHLTYNLLHSELVDLKGGLFPRIVHCSVDKAELANTHSYSLNCLLAQNFINENVFLFLYWWFVFAIIVSFCSAIRFSALLLSPRYQRYTTRSLLPCQEYFMDTTTGGDFAQPENNDMLEYFVDYLGCDGYLLLQLVGDMMHLMSVRMLSKELWRRIIVQQRHEDEEDVVDVKSEEEKKKEEENQGCGDSTQPTAPPMDARYYAGKDGKKEKKKQKENSDQKQPLIEDRPSSSSSTKSSTTVSPPPPLRYRNQKPDIFRNANEDSDNSPVFRN</sequence>
<dbReference type="Pfam" id="PF00876">
    <property type="entry name" value="Innexin"/>
    <property type="match status" value="1"/>
</dbReference>
<protein>
    <recommendedName>
        <fullName evidence="12">Innexin</fullName>
    </recommendedName>
</protein>
<dbReference type="PRINTS" id="PR01262">
    <property type="entry name" value="INNEXIN"/>
</dbReference>
<evidence type="ECO:0000256" key="6">
    <source>
        <dbReference type="ARBA" id="ARBA00022868"/>
    </source>
</evidence>
<keyword evidence="11 12" id="KW-0407">Ion channel</keyword>
<organism evidence="14 15">
    <name type="scientific">Caenorhabditis angaria</name>
    <dbReference type="NCBI Taxonomy" id="860376"/>
    <lineage>
        <taxon>Eukaryota</taxon>
        <taxon>Metazoa</taxon>
        <taxon>Ecdysozoa</taxon>
        <taxon>Nematoda</taxon>
        <taxon>Chromadorea</taxon>
        <taxon>Rhabditida</taxon>
        <taxon>Rhabditina</taxon>
        <taxon>Rhabditomorpha</taxon>
        <taxon>Rhabditoidea</taxon>
        <taxon>Rhabditidae</taxon>
        <taxon>Peloderinae</taxon>
        <taxon>Caenorhabditis</taxon>
    </lineage>
</organism>
<accession>A0A9P1I4L9</accession>
<keyword evidence="15" id="KW-1185">Reference proteome</keyword>
<keyword evidence="5 12" id="KW-0812">Transmembrane</keyword>
<dbReference type="GO" id="GO:0005886">
    <property type="term" value="C:plasma membrane"/>
    <property type="evidence" value="ECO:0007669"/>
    <property type="project" value="UniProtKB-SubCell"/>
</dbReference>
<dbReference type="EMBL" id="CANHGI010000001">
    <property type="protein sequence ID" value="CAI5438238.1"/>
    <property type="molecule type" value="Genomic_DNA"/>
</dbReference>
<keyword evidence="9 12" id="KW-0406">Ion transport</keyword>
<dbReference type="PANTHER" id="PTHR11893">
    <property type="entry name" value="INNEXIN"/>
    <property type="match status" value="1"/>
</dbReference>
<evidence type="ECO:0000313" key="14">
    <source>
        <dbReference type="EMBL" id="CAI5438238.1"/>
    </source>
</evidence>
<dbReference type="InterPro" id="IPR000990">
    <property type="entry name" value="Innexin"/>
</dbReference>
<keyword evidence="8 12" id="KW-1133">Transmembrane helix</keyword>
<keyword evidence="10 12" id="KW-0472">Membrane</keyword>
<dbReference type="PANTHER" id="PTHR11893:SF17">
    <property type="entry name" value="INNEXIN"/>
    <property type="match status" value="1"/>
</dbReference>
<evidence type="ECO:0000256" key="4">
    <source>
        <dbReference type="ARBA" id="ARBA00022475"/>
    </source>
</evidence>
<evidence type="ECO:0000313" key="15">
    <source>
        <dbReference type="Proteomes" id="UP001152747"/>
    </source>
</evidence>
<feature type="region of interest" description="Disordered" evidence="13">
    <location>
        <begin position="400"/>
        <end position="508"/>
    </location>
</feature>
<feature type="compositionally biased region" description="Basic and acidic residues" evidence="13">
    <location>
        <begin position="439"/>
        <end position="465"/>
    </location>
</feature>
<evidence type="ECO:0000256" key="2">
    <source>
        <dbReference type="ARBA" id="ARBA00004651"/>
    </source>
</evidence>
<feature type="transmembrane region" description="Helical" evidence="12">
    <location>
        <begin position="294"/>
        <end position="317"/>
    </location>
</feature>
<dbReference type="GO" id="GO:0005243">
    <property type="term" value="F:gap junction channel activity"/>
    <property type="evidence" value="ECO:0007669"/>
    <property type="project" value="TreeGrafter"/>
</dbReference>
<dbReference type="Proteomes" id="UP001152747">
    <property type="component" value="Unassembled WGS sequence"/>
</dbReference>
<dbReference type="AlphaFoldDB" id="A0A9P1I4L9"/>